<keyword evidence="3" id="KW-1185">Reference proteome</keyword>
<evidence type="ECO:0000313" key="2">
    <source>
        <dbReference type="EMBL" id="KFG26519.1"/>
    </source>
</evidence>
<evidence type="ECO:0000313" key="3">
    <source>
        <dbReference type="Proteomes" id="UP000054524"/>
    </source>
</evidence>
<dbReference type="EMBL" id="AKIJ01000002">
    <property type="protein sequence ID" value="KFG26519.1"/>
    <property type="molecule type" value="Genomic_DNA"/>
</dbReference>
<organism evidence="2 3">
    <name type="scientific">Nematocida ausubeli (strain ATCC PRA-371 / ERTm2)</name>
    <name type="common">Nematode killer fungus</name>
    <dbReference type="NCBI Taxonomy" id="1913371"/>
    <lineage>
        <taxon>Eukaryota</taxon>
        <taxon>Fungi</taxon>
        <taxon>Fungi incertae sedis</taxon>
        <taxon>Microsporidia</taxon>
        <taxon>Nematocida</taxon>
    </lineage>
</organism>
<proteinExistence type="predicted"/>
<feature type="transmembrane region" description="Helical" evidence="1">
    <location>
        <begin position="59"/>
        <end position="85"/>
    </location>
</feature>
<accession>A0A086J301</accession>
<dbReference type="GeneID" id="77675640"/>
<sequence>MVLSNYSIDAYYKMTRIANTIFFPLFLVSVPLYCLAYYGVFIGYLVYEGPVYLPDSLYCISYCTVRCFSLILLGNVLAASVYSVINLFSPYYLAKCAAYLISLLTLPFIMLVVYLSVYYVSGSIWENVLNIIQGSTTIMFGGVLVSLIPPFCRRRAHRMAGILLSGMNACKIAVHSVIWEAAHLSFVPGGFSLLYLVIVRMHWMWMSSIEVSEFASFCHRFICIGSGAFIRIYFTLIVFKRIFKVNYIEKLRRKLVLLFASGFLFSILGALVTGECLPIEKYSTIILPFLFYALKLSFSYWVPFKVLLLNKSFEDVSVISKRSWMKNNKMHFVYFEVGRCIFMLFVTLLPLCITYYIFESYHGDTTSEISITLSFMRMTFSYLFNGMEAAVLIIYIGQRLSLPQKVAKRVTYTDIIHMYRPSMFIAHRTEPS</sequence>
<keyword evidence="1" id="KW-1133">Transmembrane helix</keyword>
<feature type="transmembrane region" description="Helical" evidence="1">
    <location>
        <begin position="285"/>
        <end position="302"/>
    </location>
</feature>
<feature type="transmembrane region" description="Helical" evidence="1">
    <location>
        <begin position="172"/>
        <end position="199"/>
    </location>
</feature>
<feature type="transmembrane region" description="Helical" evidence="1">
    <location>
        <begin position="255"/>
        <end position="273"/>
    </location>
</feature>
<evidence type="ECO:0000256" key="1">
    <source>
        <dbReference type="SAM" id="Phobius"/>
    </source>
</evidence>
<gene>
    <name evidence="2" type="ORF">NESG_00667</name>
</gene>
<feature type="transmembrane region" description="Helical" evidence="1">
    <location>
        <begin position="378"/>
        <end position="396"/>
    </location>
</feature>
<dbReference type="OrthoDB" id="2195416at2759"/>
<feature type="transmembrane region" description="Helical" evidence="1">
    <location>
        <begin position="97"/>
        <end position="119"/>
    </location>
</feature>
<feature type="transmembrane region" description="Helical" evidence="1">
    <location>
        <begin position="332"/>
        <end position="358"/>
    </location>
</feature>
<dbReference type="AlphaFoldDB" id="A0A086J301"/>
<keyword evidence="1" id="KW-0472">Membrane</keyword>
<dbReference type="Proteomes" id="UP000054524">
    <property type="component" value="Unassembled WGS sequence"/>
</dbReference>
<keyword evidence="1" id="KW-0812">Transmembrane</keyword>
<feature type="transmembrane region" description="Helical" evidence="1">
    <location>
        <begin position="131"/>
        <end position="151"/>
    </location>
</feature>
<feature type="transmembrane region" description="Helical" evidence="1">
    <location>
        <begin position="21"/>
        <end position="47"/>
    </location>
</feature>
<dbReference type="HOGENOM" id="CLU_634745_0_0_1"/>
<name>A0A086J301_NEMA1</name>
<dbReference type="RefSeq" id="XP_052905074.1">
    <property type="nucleotide sequence ID" value="XM_053048314.1"/>
</dbReference>
<comment type="caution">
    <text evidence="2">The sequence shown here is derived from an EMBL/GenBank/DDBJ whole genome shotgun (WGS) entry which is preliminary data.</text>
</comment>
<feature type="transmembrane region" description="Helical" evidence="1">
    <location>
        <begin position="219"/>
        <end position="243"/>
    </location>
</feature>
<protein>
    <submittedName>
        <fullName evidence="2">Uncharacterized protein</fullName>
    </submittedName>
</protein>
<reference evidence="2 3" key="1">
    <citation type="journal article" date="2014" name="Genome Announc.">
        <title>Genome Sequence of the Microsporidian Species Nematocida sp1 Strain ERTm6 (ATCC PRA-372).</title>
        <authorList>
            <person name="Bakowski M.A."/>
            <person name="Priest M."/>
            <person name="Young S."/>
            <person name="Cuomo C.A."/>
            <person name="Troemel E.R."/>
        </authorList>
    </citation>
    <scope>NUCLEOTIDE SEQUENCE [LARGE SCALE GENOMIC DNA]</scope>
    <source>
        <strain evidence="2 3">ERTm6</strain>
    </source>
</reference>